<reference evidence="1" key="1">
    <citation type="submission" date="2022-06" db="EMBL/GenBank/DDBJ databases">
        <title>Phylogenomic reconstructions and comparative analyses of Kickxellomycotina fungi.</title>
        <authorList>
            <person name="Reynolds N.K."/>
            <person name="Stajich J.E."/>
            <person name="Barry K."/>
            <person name="Grigoriev I.V."/>
            <person name="Crous P."/>
            <person name="Smith M.E."/>
        </authorList>
    </citation>
    <scope>NUCLEOTIDE SEQUENCE</scope>
    <source>
        <strain evidence="1">RSA 2271</strain>
    </source>
</reference>
<name>A0ACC1HU03_9FUNG</name>
<gene>
    <name evidence="1" type="ORF">EV182_001415</name>
</gene>
<comment type="caution">
    <text evidence="1">The sequence shown here is derived from an EMBL/GenBank/DDBJ whole genome shotgun (WGS) entry which is preliminary data.</text>
</comment>
<organism evidence="1 2">
    <name type="scientific">Spiromyces aspiralis</name>
    <dbReference type="NCBI Taxonomy" id="68401"/>
    <lineage>
        <taxon>Eukaryota</taxon>
        <taxon>Fungi</taxon>
        <taxon>Fungi incertae sedis</taxon>
        <taxon>Zoopagomycota</taxon>
        <taxon>Kickxellomycotina</taxon>
        <taxon>Kickxellomycetes</taxon>
        <taxon>Kickxellales</taxon>
        <taxon>Kickxellaceae</taxon>
        <taxon>Spiromyces</taxon>
    </lineage>
</organism>
<evidence type="ECO:0000313" key="1">
    <source>
        <dbReference type="EMBL" id="KAJ1679742.1"/>
    </source>
</evidence>
<evidence type="ECO:0000313" key="2">
    <source>
        <dbReference type="Proteomes" id="UP001145114"/>
    </source>
</evidence>
<protein>
    <submittedName>
        <fullName evidence="1">Uncharacterized protein</fullName>
    </submittedName>
</protein>
<sequence>MLNLYNSTKPFSTPIRSRPYSRGVRQEFGKLAEENGTAVVSFAGFDCVPSDLGTLMLADYARVQYGKPLSHVKASVTRIRGGISDGTLASVTVAILLGLEFLVGDRPFGAKEE</sequence>
<accession>A0ACC1HU03</accession>
<dbReference type="Proteomes" id="UP001145114">
    <property type="component" value="Unassembled WGS sequence"/>
</dbReference>
<dbReference type="EMBL" id="JAMZIH010000202">
    <property type="protein sequence ID" value="KAJ1679742.1"/>
    <property type="molecule type" value="Genomic_DNA"/>
</dbReference>
<keyword evidence="2" id="KW-1185">Reference proteome</keyword>
<proteinExistence type="predicted"/>